<evidence type="ECO:0000256" key="1">
    <source>
        <dbReference type="SAM" id="Phobius"/>
    </source>
</evidence>
<evidence type="ECO:0000313" key="2">
    <source>
        <dbReference type="EMBL" id="RDX82013.1"/>
    </source>
</evidence>
<dbReference type="EMBL" id="QJKJ01007768">
    <property type="protein sequence ID" value="RDX82013.1"/>
    <property type="molecule type" value="Genomic_DNA"/>
</dbReference>
<proteinExistence type="predicted"/>
<feature type="transmembrane region" description="Helical" evidence="1">
    <location>
        <begin position="52"/>
        <end position="74"/>
    </location>
</feature>
<keyword evidence="1" id="KW-0472">Membrane</keyword>
<protein>
    <submittedName>
        <fullName evidence="2">Uncharacterized protein</fullName>
    </submittedName>
</protein>
<feature type="non-terminal residue" evidence="2">
    <location>
        <position position="112"/>
    </location>
</feature>
<organism evidence="2 3">
    <name type="scientific">Mucuna pruriens</name>
    <name type="common">Velvet bean</name>
    <name type="synonym">Dolichos pruriens</name>
    <dbReference type="NCBI Taxonomy" id="157652"/>
    <lineage>
        <taxon>Eukaryota</taxon>
        <taxon>Viridiplantae</taxon>
        <taxon>Streptophyta</taxon>
        <taxon>Embryophyta</taxon>
        <taxon>Tracheophyta</taxon>
        <taxon>Spermatophyta</taxon>
        <taxon>Magnoliopsida</taxon>
        <taxon>eudicotyledons</taxon>
        <taxon>Gunneridae</taxon>
        <taxon>Pentapetalae</taxon>
        <taxon>rosids</taxon>
        <taxon>fabids</taxon>
        <taxon>Fabales</taxon>
        <taxon>Fabaceae</taxon>
        <taxon>Papilionoideae</taxon>
        <taxon>50 kb inversion clade</taxon>
        <taxon>NPAAA clade</taxon>
        <taxon>indigoferoid/millettioid clade</taxon>
        <taxon>Phaseoleae</taxon>
        <taxon>Mucuna</taxon>
    </lineage>
</organism>
<keyword evidence="1" id="KW-1133">Transmembrane helix</keyword>
<keyword evidence="1" id="KW-0812">Transmembrane</keyword>
<comment type="caution">
    <text evidence="2">The sequence shown here is derived from an EMBL/GenBank/DDBJ whole genome shotgun (WGS) entry which is preliminary data.</text>
</comment>
<dbReference type="Proteomes" id="UP000257109">
    <property type="component" value="Unassembled WGS sequence"/>
</dbReference>
<dbReference type="AlphaFoldDB" id="A0A371FVE2"/>
<keyword evidence="3" id="KW-1185">Reference proteome</keyword>
<evidence type="ECO:0000313" key="3">
    <source>
        <dbReference type="Proteomes" id="UP000257109"/>
    </source>
</evidence>
<reference evidence="2" key="1">
    <citation type="submission" date="2018-05" db="EMBL/GenBank/DDBJ databases">
        <title>Draft genome of Mucuna pruriens seed.</title>
        <authorList>
            <person name="Nnadi N.E."/>
            <person name="Vos R."/>
            <person name="Hasami M.H."/>
            <person name="Devisetty U.K."/>
            <person name="Aguiy J.C."/>
        </authorList>
    </citation>
    <scope>NUCLEOTIDE SEQUENCE [LARGE SCALE GENOMIC DNA]</scope>
    <source>
        <strain evidence="2">JCA_2017</strain>
    </source>
</reference>
<accession>A0A371FVE2</accession>
<feature type="transmembrane region" description="Helical" evidence="1">
    <location>
        <begin position="15"/>
        <end position="32"/>
    </location>
</feature>
<gene>
    <name evidence="2" type="ORF">CR513_37254</name>
</gene>
<sequence>MTRECHNTYFGVKELVVRIIVFSDLLAFDVTYQKKKYLSPMKIITTKVSSTLLVMSLKKLICGYYSIFFIAIGAKNPTYYSIELIIGCIFDTLQEMQQPALVRSSHKNSKTT</sequence>
<name>A0A371FVE2_MUCPR</name>